<dbReference type="Pfam" id="PF10536">
    <property type="entry name" value="PMD"/>
    <property type="match status" value="1"/>
</dbReference>
<evidence type="ECO:0000259" key="1">
    <source>
        <dbReference type="Pfam" id="PF10536"/>
    </source>
</evidence>
<dbReference type="InterPro" id="IPR019557">
    <property type="entry name" value="AminoTfrase-like_pln_mobile"/>
</dbReference>
<reference evidence="2 3" key="1">
    <citation type="journal article" date="2018" name="Front. Plant Sci.">
        <title>Red Clover (Trifolium pratense) and Zigzag Clover (T. medium) - A Picture of Genomic Similarities and Differences.</title>
        <authorList>
            <person name="Dluhosova J."/>
            <person name="Istvanek J."/>
            <person name="Nedelnik J."/>
            <person name="Repkova J."/>
        </authorList>
    </citation>
    <scope>NUCLEOTIDE SEQUENCE [LARGE SCALE GENOMIC DNA]</scope>
    <source>
        <strain evidence="3">cv. 10/8</strain>
        <tissue evidence="2">Leaf</tissue>
    </source>
</reference>
<keyword evidence="3" id="KW-1185">Reference proteome</keyword>
<feature type="non-terminal residue" evidence="2">
    <location>
        <position position="1"/>
    </location>
</feature>
<feature type="non-terminal residue" evidence="2">
    <location>
        <position position="121"/>
    </location>
</feature>
<accession>A0A392RF55</accession>
<organism evidence="2 3">
    <name type="scientific">Trifolium medium</name>
    <dbReference type="NCBI Taxonomy" id="97028"/>
    <lineage>
        <taxon>Eukaryota</taxon>
        <taxon>Viridiplantae</taxon>
        <taxon>Streptophyta</taxon>
        <taxon>Embryophyta</taxon>
        <taxon>Tracheophyta</taxon>
        <taxon>Spermatophyta</taxon>
        <taxon>Magnoliopsida</taxon>
        <taxon>eudicotyledons</taxon>
        <taxon>Gunneridae</taxon>
        <taxon>Pentapetalae</taxon>
        <taxon>rosids</taxon>
        <taxon>fabids</taxon>
        <taxon>Fabales</taxon>
        <taxon>Fabaceae</taxon>
        <taxon>Papilionoideae</taxon>
        <taxon>50 kb inversion clade</taxon>
        <taxon>NPAAA clade</taxon>
        <taxon>Hologalegina</taxon>
        <taxon>IRL clade</taxon>
        <taxon>Trifolieae</taxon>
        <taxon>Trifolium</taxon>
    </lineage>
</organism>
<comment type="caution">
    <text evidence="2">The sequence shown here is derived from an EMBL/GenBank/DDBJ whole genome shotgun (WGS) entry which is preliminary data.</text>
</comment>
<evidence type="ECO:0000313" key="3">
    <source>
        <dbReference type="Proteomes" id="UP000265520"/>
    </source>
</evidence>
<evidence type="ECO:0000313" key="2">
    <source>
        <dbReference type="EMBL" id="MCI34847.1"/>
    </source>
</evidence>
<sequence>AALAAELLGVDYEFALEETSGKRGGYFTQQWLYECYQRNTHYYVRYDCAIREYMLLLVGHTILTDKSYTRVDAKWLPMFRDLSACHRFSWTTTALVSLYDNLNDASMFTTKSLAGYAILLQ</sequence>
<dbReference type="EMBL" id="LXQA010217691">
    <property type="protein sequence ID" value="MCI34847.1"/>
    <property type="molecule type" value="Genomic_DNA"/>
</dbReference>
<protein>
    <submittedName>
        <fullName evidence="2">Serine/threonine-protein phosphatase 7 long form-like protein</fullName>
    </submittedName>
</protein>
<name>A0A392RF55_9FABA</name>
<dbReference type="Proteomes" id="UP000265520">
    <property type="component" value="Unassembled WGS sequence"/>
</dbReference>
<dbReference type="AlphaFoldDB" id="A0A392RF55"/>
<proteinExistence type="predicted"/>
<feature type="domain" description="Aminotransferase-like plant mobile" evidence="1">
    <location>
        <begin position="23"/>
        <end position="121"/>
    </location>
</feature>